<gene>
    <name evidence="2" type="ORF">AArcS_2330</name>
</gene>
<keyword evidence="1" id="KW-1133">Transmembrane helix</keyword>
<dbReference type="EMBL" id="CP064786">
    <property type="protein sequence ID" value="QSG03526.1"/>
    <property type="molecule type" value="Genomic_DNA"/>
</dbReference>
<evidence type="ECO:0000256" key="1">
    <source>
        <dbReference type="SAM" id="Phobius"/>
    </source>
</evidence>
<keyword evidence="1" id="KW-0472">Membrane</keyword>
<organism evidence="2 3">
    <name type="scientific">Natranaeroarchaeum sulfidigenes</name>
    <dbReference type="NCBI Taxonomy" id="2784880"/>
    <lineage>
        <taxon>Archaea</taxon>
        <taxon>Methanobacteriati</taxon>
        <taxon>Methanobacteriota</taxon>
        <taxon>Stenosarchaea group</taxon>
        <taxon>Halobacteria</taxon>
        <taxon>Halobacteriales</taxon>
        <taxon>Natronoarchaeaceae</taxon>
        <taxon>Natranaeroarchaeum</taxon>
    </lineage>
</organism>
<keyword evidence="1" id="KW-0812">Transmembrane</keyword>
<dbReference type="AlphaFoldDB" id="A0A897MZI7"/>
<evidence type="ECO:0000313" key="2">
    <source>
        <dbReference type="EMBL" id="QSG03526.1"/>
    </source>
</evidence>
<accession>A0A897MZI7</accession>
<protein>
    <submittedName>
        <fullName evidence="2">Uncharacterized protein</fullName>
    </submittedName>
</protein>
<dbReference type="KEGG" id="hara:AArcS_2330"/>
<proteinExistence type="predicted"/>
<reference evidence="2" key="1">
    <citation type="submission" date="2020-11" db="EMBL/GenBank/DDBJ databases">
        <title>Carbohydrate-dependent, anaerobic sulfur respiration: A novel catabolism in halophilic archaea.</title>
        <authorList>
            <person name="Sorokin D.Y."/>
            <person name="Messina E."/>
            <person name="Smedile F."/>
            <person name="La Cono V."/>
            <person name="Hallsworth J.E."/>
            <person name="Yakimov M.M."/>
        </authorList>
    </citation>
    <scope>NUCLEOTIDE SEQUENCE</scope>
    <source>
        <strain evidence="2">AArc-S</strain>
    </source>
</reference>
<feature type="transmembrane region" description="Helical" evidence="1">
    <location>
        <begin position="25"/>
        <end position="47"/>
    </location>
</feature>
<evidence type="ECO:0000313" key="3">
    <source>
        <dbReference type="Proteomes" id="UP000663586"/>
    </source>
</evidence>
<dbReference type="Proteomes" id="UP000663586">
    <property type="component" value="Chromosome"/>
</dbReference>
<keyword evidence="3" id="KW-1185">Reference proteome</keyword>
<name>A0A897MZI7_9EURY</name>
<sequence>MYRMKQVSERLWTGRSFVSDVGGSVPLRIAPLLILGLSIIVLVIMYVTTV</sequence>